<sequence length="115" mass="13055">MKTPNRHMLIWKIAIQEYRGNMTIVHKDGNIHKNAEGLSRLPLPNEIVNPSFLPEESSLKIAIEGISVADLNTTFFEEVRNSYTQDKNCSILSQLLNEDSKDHSLIHSLDGILKK</sequence>
<dbReference type="EMBL" id="AVOT02000487">
    <property type="protein sequence ID" value="MBW0463117.1"/>
    <property type="molecule type" value="Genomic_DNA"/>
</dbReference>
<gene>
    <name evidence="1" type="ORF">O181_002832</name>
</gene>
<name>A0A9Q3BD81_9BASI</name>
<accession>A0A9Q3BD81</accession>
<reference evidence="1" key="1">
    <citation type="submission" date="2021-03" db="EMBL/GenBank/DDBJ databases">
        <title>Draft genome sequence of rust myrtle Austropuccinia psidii MF-1, a brazilian biotype.</title>
        <authorList>
            <person name="Quecine M.C."/>
            <person name="Pachon D.M.R."/>
            <person name="Bonatelli M.L."/>
            <person name="Correr F.H."/>
            <person name="Franceschini L.M."/>
            <person name="Leite T.F."/>
            <person name="Margarido G.R.A."/>
            <person name="Almeida C.A."/>
            <person name="Ferrarezi J.A."/>
            <person name="Labate C.A."/>
        </authorList>
    </citation>
    <scope>NUCLEOTIDE SEQUENCE</scope>
    <source>
        <strain evidence="1">MF-1</strain>
    </source>
</reference>
<dbReference type="OrthoDB" id="2507171at2759"/>
<protein>
    <submittedName>
        <fullName evidence="1">Uncharacterized protein</fullName>
    </submittedName>
</protein>
<organism evidence="1 2">
    <name type="scientific">Austropuccinia psidii MF-1</name>
    <dbReference type="NCBI Taxonomy" id="1389203"/>
    <lineage>
        <taxon>Eukaryota</taxon>
        <taxon>Fungi</taxon>
        <taxon>Dikarya</taxon>
        <taxon>Basidiomycota</taxon>
        <taxon>Pucciniomycotina</taxon>
        <taxon>Pucciniomycetes</taxon>
        <taxon>Pucciniales</taxon>
        <taxon>Sphaerophragmiaceae</taxon>
        <taxon>Austropuccinia</taxon>
    </lineage>
</organism>
<evidence type="ECO:0000313" key="1">
    <source>
        <dbReference type="EMBL" id="MBW0463117.1"/>
    </source>
</evidence>
<keyword evidence="2" id="KW-1185">Reference proteome</keyword>
<proteinExistence type="predicted"/>
<comment type="caution">
    <text evidence="1">The sequence shown here is derived from an EMBL/GenBank/DDBJ whole genome shotgun (WGS) entry which is preliminary data.</text>
</comment>
<dbReference type="Proteomes" id="UP000765509">
    <property type="component" value="Unassembled WGS sequence"/>
</dbReference>
<evidence type="ECO:0000313" key="2">
    <source>
        <dbReference type="Proteomes" id="UP000765509"/>
    </source>
</evidence>
<dbReference type="AlphaFoldDB" id="A0A9Q3BD81"/>